<evidence type="ECO:0000313" key="2">
    <source>
        <dbReference type="Proteomes" id="UP001174136"/>
    </source>
</evidence>
<organism evidence="1 2">
    <name type="scientific">Merluccius polli</name>
    <name type="common">Benguela hake</name>
    <name type="synonym">Merluccius cadenati</name>
    <dbReference type="NCBI Taxonomy" id="89951"/>
    <lineage>
        <taxon>Eukaryota</taxon>
        <taxon>Metazoa</taxon>
        <taxon>Chordata</taxon>
        <taxon>Craniata</taxon>
        <taxon>Vertebrata</taxon>
        <taxon>Euteleostomi</taxon>
        <taxon>Actinopterygii</taxon>
        <taxon>Neopterygii</taxon>
        <taxon>Teleostei</taxon>
        <taxon>Neoteleostei</taxon>
        <taxon>Acanthomorphata</taxon>
        <taxon>Zeiogadaria</taxon>
        <taxon>Gadariae</taxon>
        <taxon>Gadiformes</taxon>
        <taxon>Gadoidei</taxon>
        <taxon>Merlucciidae</taxon>
        <taxon>Merluccius</taxon>
    </lineage>
</organism>
<dbReference type="AlphaFoldDB" id="A0AA47MF81"/>
<dbReference type="Proteomes" id="UP001174136">
    <property type="component" value="Unassembled WGS sequence"/>
</dbReference>
<dbReference type="EMBL" id="JAOPHQ010004550">
    <property type="protein sequence ID" value="KAK0139167.1"/>
    <property type="molecule type" value="Genomic_DNA"/>
</dbReference>
<keyword evidence="2" id="KW-1185">Reference proteome</keyword>
<comment type="caution">
    <text evidence="1">The sequence shown here is derived from an EMBL/GenBank/DDBJ whole genome shotgun (WGS) entry which is preliminary data.</text>
</comment>
<protein>
    <submittedName>
        <fullName evidence="1">Uncharacterized protein</fullName>
    </submittedName>
</protein>
<proteinExistence type="predicted"/>
<reference evidence="1" key="1">
    <citation type="journal article" date="2023" name="Front. Mar. Sci.">
        <title>A new Merluccius polli reference genome to investigate the effects of global change in West African waters.</title>
        <authorList>
            <person name="Mateo J.L."/>
            <person name="Blanco-Fernandez C."/>
            <person name="Garcia-Vazquez E."/>
            <person name="Machado-Schiaffino G."/>
        </authorList>
    </citation>
    <scope>NUCLEOTIDE SEQUENCE</scope>
    <source>
        <strain evidence="1">C29</strain>
        <tissue evidence="1">Fin</tissue>
    </source>
</reference>
<evidence type="ECO:0000313" key="1">
    <source>
        <dbReference type="EMBL" id="KAK0139167.1"/>
    </source>
</evidence>
<name>A0AA47MF81_MERPO</name>
<gene>
    <name evidence="1" type="ORF">N1851_024244</name>
</gene>
<accession>A0AA47MF81</accession>
<sequence>MQSDLGGLSTNVKSAAHNLGGDTRRMRTGAYCISNPGVGIPPGAPEFRKWRTVEAHLGDAAGHLTAHHEALNEGPCGDEGLGDPGLQLLGRVPEGPELLAVLVQTLQVVLAEAVLRVQHLKNALQQPRPEVVEHLVHVDVAAGVVALQLPEELLEDLGILLVEQAVGIQPGRSLVEILLYNSDLAGTGSST</sequence>